<sequence>MTKSTTCVLIDDDQEEYELFSLGLSHTSLGVTCHYFQTCAEAVEFYGQDGIGVPDFIFVDGRLVEMEGKNCIAELRGLPLLEAVKMYLYSGMEYTDAENENMTQLRIGFLKKQASIAQLGEELKILLQAGNLL</sequence>
<evidence type="ECO:0000313" key="1">
    <source>
        <dbReference type="EMBL" id="TLV03468.1"/>
    </source>
</evidence>
<dbReference type="SUPFAM" id="SSF52172">
    <property type="entry name" value="CheY-like"/>
    <property type="match status" value="1"/>
</dbReference>
<dbReference type="EMBL" id="VCEJ01000002">
    <property type="protein sequence ID" value="TLV03468.1"/>
    <property type="molecule type" value="Genomic_DNA"/>
</dbReference>
<dbReference type="Gene3D" id="3.40.50.2300">
    <property type="match status" value="1"/>
</dbReference>
<proteinExistence type="predicted"/>
<keyword evidence="2" id="KW-1185">Reference proteome</keyword>
<dbReference type="RefSeq" id="WP_138364676.1">
    <property type="nucleotide sequence ID" value="NZ_VCEJ01000002.1"/>
</dbReference>
<protein>
    <submittedName>
        <fullName evidence="1">Response regulator</fullName>
    </submittedName>
</protein>
<dbReference type="AlphaFoldDB" id="A0A5R9L4X4"/>
<comment type="caution">
    <text evidence="1">The sequence shown here is derived from an EMBL/GenBank/DDBJ whole genome shotgun (WGS) entry which is preliminary data.</text>
</comment>
<dbReference type="InterPro" id="IPR011006">
    <property type="entry name" value="CheY-like_superfamily"/>
</dbReference>
<dbReference type="Proteomes" id="UP000306402">
    <property type="component" value="Unassembled WGS sequence"/>
</dbReference>
<accession>A0A5R9L4X4</accession>
<dbReference type="OrthoDB" id="7631574at2"/>
<evidence type="ECO:0000313" key="2">
    <source>
        <dbReference type="Proteomes" id="UP000306402"/>
    </source>
</evidence>
<name>A0A5R9L4X4_9BACT</name>
<gene>
    <name evidence="1" type="ORF">FEN17_07645</name>
</gene>
<organism evidence="1 2">
    <name type="scientific">Dyadobacter luticola</name>
    <dbReference type="NCBI Taxonomy" id="1979387"/>
    <lineage>
        <taxon>Bacteria</taxon>
        <taxon>Pseudomonadati</taxon>
        <taxon>Bacteroidota</taxon>
        <taxon>Cytophagia</taxon>
        <taxon>Cytophagales</taxon>
        <taxon>Spirosomataceae</taxon>
        <taxon>Dyadobacter</taxon>
    </lineage>
</organism>
<reference evidence="1 2" key="1">
    <citation type="submission" date="2019-05" db="EMBL/GenBank/DDBJ databases">
        <authorList>
            <person name="Qu J.-H."/>
        </authorList>
    </citation>
    <scope>NUCLEOTIDE SEQUENCE [LARGE SCALE GENOMIC DNA]</scope>
    <source>
        <strain evidence="1 2">T17</strain>
    </source>
</reference>